<evidence type="ECO:0000256" key="5">
    <source>
        <dbReference type="ARBA" id="ARBA00022747"/>
    </source>
</evidence>
<dbReference type="Gene3D" id="3.40.50.150">
    <property type="entry name" value="Vaccinia Virus protein VP39"/>
    <property type="match status" value="2"/>
</dbReference>
<dbReference type="Pfam" id="PF00145">
    <property type="entry name" value="DNA_methylase"/>
    <property type="match status" value="2"/>
</dbReference>
<dbReference type="AlphaFoldDB" id="A0A1R3T5J5"/>
<dbReference type="GO" id="GO:0044027">
    <property type="term" value="P:negative regulation of gene expression via chromosomal CpG island methylation"/>
    <property type="evidence" value="ECO:0007669"/>
    <property type="project" value="TreeGrafter"/>
</dbReference>
<gene>
    <name evidence="7" type="primary">dcm</name>
</gene>
<dbReference type="GO" id="GO:0032259">
    <property type="term" value="P:methylation"/>
    <property type="evidence" value="ECO:0007669"/>
    <property type="project" value="UniProtKB-KW"/>
</dbReference>
<evidence type="ECO:0000313" key="7">
    <source>
        <dbReference type="EMBL" id="SCW20927.1"/>
    </source>
</evidence>
<dbReference type="InterPro" id="IPR001525">
    <property type="entry name" value="C5_MeTfrase"/>
</dbReference>
<dbReference type="EMBL" id="LT622835">
    <property type="protein sequence ID" value="SCW20927.1"/>
    <property type="molecule type" value="Genomic_DNA"/>
</dbReference>
<reference evidence="7" key="2">
    <citation type="submission" date="2017-02" db="EMBL/GenBank/DDBJ databases">
        <title>Diversity of integrative and conjugative elements of Streptococcus salivarius and their intra- and interspecies transfer.</title>
        <authorList>
            <person name="Dahmane N."/>
            <person name="Libante V."/>
            <person name="Charron-Bourgoin F."/>
            <person name="Guedon E."/>
            <person name="Guedon G."/>
            <person name="Leblond-Bourget N."/>
            <person name="Payot S."/>
        </authorList>
    </citation>
    <scope>NUCLEOTIDE SEQUENCE</scope>
    <source>
        <strain evidence="7">N5</strain>
    </source>
</reference>
<evidence type="ECO:0000256" key="2">
    <source>
        <dbReference type="ARBA" id="ARBA00022603"/>
    </source>
</evidence>
<dbReference type="PRINTS" id="PR00105">
    <property type="entry name" value="C5METTRFRASE"/>
</dbReference>
<dbReference type="InterPro" id="IPR050390">
    <property type="entry name" value="C5-Methyltransferase"/>
</dbReference>
<keyword evidence="2 6" id="KW-0489">Methyltransferase</keyword>
<feature type="active site" evidence="6">
    <location>
        <position position="89"/>
    </location>
</feature>
<dbReference type="GO" id="GO:0003677">
    <property type="term" value="F:DNA binding"/>
    <property type="evidence" value="ECO:0007669"/>
    <property type="project" value="TreeGrafter"/>
</dbReference>
<dbReference type="RefSeq" id="WP_175057828.1">
    <property type="nucleotide sequence ID" value="NZ_LR793273.1"/>
</dbReference>
<keyword evidence="3 6" id="KW-0808">Transferase</keyword>
<evidence type="ECO:0000256" key="6">
    <source>
        <dbReference type="PROSITE-ProRule" id="PRU01016"/>
    </source>
</evidence>
<dbReference type="Gene3D" id="3.90.120.10">
    <property type="entry name" value="DNA Methylase, subunit A, domain 2"/>
    <property type="match status" value="1"/>
</dbReference>
<dbReference type="SUPFAM" id="SSF53335">
    <property type="entry name" value="S-adenosyl-L-methionine-dependent methyltransferases"/>
    <property type="match status" value="1"/>
</dbReference>
<evidence type="ECO:0000256" key="3">
    <source>
        <dbReference type="ARBA" id="ARBA00022679"/>
    </source>
</evidence>
<reference evidence="7" key="1">
    <citation type="submission" date="2016-08" db="EMBL/GenBank/DDBJ databases">
        <authorList>
            <person name="Seilhamer J.J."/>
        </authorList>
    </citation>
    <scope>NUCLEOTIDE SEQUENCE</scope>
    <source>
        <strain evidence="7">N5</strain>
    </source>
</reference>
<sequence length="427" mass="48608">MNTGYTILETFVGAGGSHLGFMQENFKTVYVNDFVKECLETLTFNNPNLAEEKAIIDNTPIEELKPYELLKETGLKAGELDVMFGGVVCKGFSLAGERSPNDERNTLYRKQLDLVEAFKPKISIVENVPGIVNAEILDPETPTEIKEQVDEIWQKLERYKGQKASLRKVNGITEEFEEEGKALRYEKADMMKSLKQDGYLISVIDDLYQTYEKLGYTVVHKVLNAAWYGSATKRERVIIVAVRKDLKLEYKFPEPRFMSEDIFKKDMPVDYLDLPKPKTVNDALSEIDYTDEEDLDNVPMNHNEKTVRRFKYIPEGDSIANHIDELPADLKISKFYSRGSTMRLAGYEPSPTLVPGHSNFPVHPREHRSITVREAAAITGFPLDYKFFGNHSKRCEHVGNAVPPALANALAKECNILLDEYYQKGKK</sequence>
<keyword evidence="5" id="KW-0680">Restriction system</keyword>
<dbReference type="GO" id="GO:0009307">
    <property type="term" value="P:DNA restriction-modification system"/>
    <property type="evidence" value="ECO:0007669"/>
    <property type="project" value="UniProtKB-KW"/>
</dbReference>
<dbReference type="InterPro" id="IPR029063">
    <property type="entry name" value="SAM-dependent_MTases_sf"/>
</dbReference>
<keyword evidence="4 6" id="KW-0949">S-adenosyl-L-methionine</keyword>
<name>A0A1R3T5J5_STRSL</name>
<protein>
    <recommendedName>
        <fullName evidence="1">DNA (cytosine-5-)-methyltransferase</fullName>
        <ecNumber evidence="1">2.1.1.37</ecNumber>
    </recommendedName>
</protein>
<dbReference type="PROSITE" id="PS51679">
    <property type="entry name" value="SAM_MT_C5"/>
    <property type="match status" value="1"/>
</dbReference>
<comment type="similarity">
    <text evidence="6">Belongs to the class I-like SAM-binding methyltransferase superfamily. C5-methyltransferase family.</text>
</comment>
<proteinExistence type="inferred from homology"/>
<evidence type="ECO:0000256" key="4">
    <source>
        <dbReference type="ARBA" id="ARBA00022691"/>
    </source>
</evidence>
<dbReference type="PANTHER" id="PTHR10629">
    <property type="entry name" value="CYTOSINE-SPECIFIC METHYLTRANSFERASE"/>
    <property type="match status" value="1"/>
</dbReference>
<organism evidence="7">
    <name type="scientific">Streptococcus salivarius</name>
    <dbReference type="NCBI Taxonomy" id="1304"/>
    <lineage>
        <taxon>Bacteria</taxon>
        <taxon>Bacillati</taxon>
        <taxon>Bacillota</taxon>
        <taxon>Bacilli</taxon>
        <taxon>Lactobacillales</taxon>
        <taxon>Streptococcaceae</taxon>
        <taxon>Streptococcus</taxon>
    </lineage>
</organism>
<dbReference type="PANTHER" id="PTHR10629:SF52">
    <property type="entry name" value="DNA (CYTOSINE-5)-METHYLTRANSFERASE 1"/>
    <property type="match status" value="1"/>
</dbReference>
<accession>A0A1R3T5J5</accession>
<dbReference type="GO" id="GO:0003886">
    <property type="term" value="F:DNA (cytosine-5-)-methyltransferase activity"/>
    <property type="evidence" value="ECO:0007669"/>
    <property type="project" value="UniProtKB-EC"/>
</dbReference>
<evidence type="ECO:0000256" key="1">
    <source>
        <dbReference type="ARBA" id="ARBA00011975"/>
    </source>
</evidence>
<dbReference type="EC" id="2.1.1.37" evidence="1"/>